<dbReference type="PANTHER" id="PTHR10416:SF0">
    <property type="entry name" value="DNA POLYMERASE DELTA SUBUNIT 2"/>
    <property type="match status" value="1"/>
</dbReference>
<evidence type="ECO:0000256" key="4">
    <source>
        <dbReference type="ARBA" id="ARBA00023242"/>
    </source>
</evidence>
<dbReference type="CDD" id="cd07387">
    <property type="entry name" value="MPP_PolD2_C"/>
    <property type="match status" value="1"/>
</dbReference>
<comment type="similarity">
    <text evidence="2">Belongs to the DNA polymerase delta/II small subunit family.</text>
</comment>
<evidence type="ECO:0000313" key="7">
    <source>
        <dbReference type="EMBL" id="KAK6634196.1"/>
    </source>
</evidence>
<dbReference type="InterPro" id="IPR040663">
    <property type="entry name" value="DNA_pol_D_N"/>
</dbReference>
<evidence type="ECO:0000256" key="1">
    <source>
        <dbReference type="ARBA" id="ARBA00004123"/>
    </source>
</evidence>
<keyword evidence="4" id="KW-0539">Nucleus</keyword>
<comment type="subcellular location">
    <subcellularLocation>
        <location evidence="1">Nucleus</location>
    </subcellularLocation>
</comment>
<reference evidence="7 8" key="1">
    <citation type="submission" date="2023-09" db="EMBL/GenBank/DDBJ databases">
        <title>Genomes of two closely related lineages of the louse Polyplax serrata with different host specificities.</title>
        <authorList>
            <person name="Martinu J."/>
            <person name="Tarabai H."/>
            <person name="Stefka J."/>
            <person name="Hypsa V."/>
        </authorList>
    </citation>
    <scope>NUCLEOTIDE SEQUENCE [LARGE SCALE GENOMIC DNA]</scope>
    <source>
        <strain evidence="7">98ZLc_SE</strain>
    </source>
</reference>
<dbReference type="Proteomes" id="UP001359485">
    <property type="component" value="Unassembled WGS sequence"/>
</dbReference>
<evidence type="ECO:0000256" key="2">
    <source>
        <dbReference type="ARBA" id="ARBA00006035"/>
    </source>
</evidence>
<dbReference type="InterPro" id="IPR007185">
    <property type="entry name" value="DNA_pol_a/d/e_bsu"/>
</dbReference>
<keyword evidence="8" id="KW-1185">Reference proteome</keyword>
<name>A0ABR1B3V1_POLSC</name>
<dbReference type="InterPro" id="IPR024826">
    <property type="entry name" value="DNA_pol_delta/II_ssu"/>
</dbReference>
<proteinExistence type="inferred from homology"/>
<keyword evidence="3" id="KW-0235">DNA replication</keyword>
<dbReference type="EMBL" id="JAWJWF010000004">
    <property type="protein sequence ID" value="KAK6634196.1"/>
    <property type="molecule type" value="Genomic_DNA"/>
</dbReference>
<evidence type="ECO:0008006" key="9">
    <source>
        <dbReference type="Google" id="ProtNLM"/>
    </source>
</evidence>
<comment type="caution">
    <text evidence="7">The sequence shown here is derived from an EMBL/GenBank/DDBJ whole genome shotgun (WGS) entry which is preliminary data.</text>
</comment>
<feature type="domain" description="DNA polymerase alpha/delta/epsilon subunit B" evidence="5">
    <location>
        <begin position="198"/>
        <end position="407"/>
    </location>
</feature>
<evidence type="ECO:0000313" key="8">
    <source>
        <dbReference type="Proteomes" id="UP001359485"/>
    </source>
</evidence>
<dbReference type="Gene3D" id="2.40.50.430">
    <property type="match status" value="1"/>
</dbReference>
<dbReference type="Pfam" id="PF04042">
    <property type="entry name" value="DNA_pol_E_B"/>
    <property type="match status" value="1"/>
</dbReference>
<gene>
    <name evidence="7" type="ORF">RUM44_004804</name>
</gene>
<protein>
    <recommendedName>
        <fullName evidence="9">DNA polymerase delta small subunit</fullName>
    </recommendedName>
</protein>
<evidence type="ECO:0000259" key="6">
    <source>
        <dbReference type="Pfam" id="PF18018"/>
    </source>
</evidence>
<dbReference type="Pfam" id="PF18018">
    <property type="entry name" value="DNA_pol_D_N"/>
    <property type="match status" value="1"/>
</dbReference>
<dbReference type="InterPro" id="IPR041863">
    <property type="entry name" value="PolD2_C"/>
</dbReference>
<evidence type="ECO:0000256" key="3">
    <source>
        <dbReference type="ARBA" id="ARBA00022705"/>
    </source>
</evidence>
<evidence type="ECO:0000259" key="5">
    <source>
        <dbReference type="Pfam" id="PF04042"/>
    </source>
</evidence>
<sequence>MILENKSKGANPFTDEINTEVTLTRSVAQYENLSQRFVCLKRDFKRQFAHIYACRLKSMKESVIQSSVAKWGKNIPIRKLTDLTEENDEKCIVIGTLFKHQELKPSILKEISEEQQVTPQPVISSFMSENDELVLEDEMQRIKLEGNINVKKMITGIVVALLGFETSDGKFVVEDVCFAGANAYPEKPLPLAENSYMLLVSGLNVKASHNILALELLTDWIKGEFGSIADQRNSAKVCRVVIAGNSVGCSDSSTGTYVVNTDLEEEIGTLNAIQQLDEALADMAGTVEVDIMPGECDPSNHIIPQQPFYDCVFPKSSAYASFQPVTNPYECSVAGIRLLGTSGQPVDNIKAFSDFDDSLDILENTLMWGHLAPSAPDTLGCYPYYNEDPFIITHQPHIYFVGNQKEYKTKTVSSNDIIFFPAGFKTQLISVPTFYNTQTCVLISLNNLESTPLTFKV</sequence>
<accession>A0ABR1B3V1</accession>
<organism evidence="7 8">
    <name type="scientific">Polyplax serrata</name>
    <name type="common">Common mouse louse</name>
    <dbReference type="NCBI Taxonomy" id="468196"/>
    <lineage>
        <taxon>Eukaryota</taxon>
        <taxon>Metazoa</taxon>
        <taxon>Ecdysozoa</taxon>
        <taxon>Arthropoda</taxon>
        <taxon>Hexapoda</taxon>
        <taxon>Insecta</taxon>
        <taxon>Pterygota</taxon>
        <taxon>Neoptera</taxon>
        <taxon>Paraneoptera</taxon>
        <taxon>Psocodea</taxon>
        <taxon>Troctomorpha</taxon>
        <taxon>Phthiraptera</taxon>
        <taxon>Anoplura</taxon>
        <taxon>Polyplacidae</taxon>
        <taxon>Polyplax</taxon>
    </lineage>
</organism>
<dbReference type="Gene3D" id="3.60.21.50">
    <property type="match status" value="1"/>
</dbReference>
<dbReference type="PANTHER" id="PTHR10416">
    <property type="entry name" value="DNA POLYMERASE DELTA SUBUNIT 2"/>
    <property type="match status" value="1"/>
</dbReference>
<feature type="domain" description="DNA polymerase delta subunit OB-fold" evidence="6">
    <location>
        <begin position="47"/>
        <end position="176"/>
    </location>
</feature>